<feature type="domain" description="Dystroglycan-type cadherin-like" evidence="3">
    <location>
        <begin position="1176"/>
        <end position="1267"/>
    </location>
</feature>
<evidence type="ECO:0000259" key="3">
    <source>
        <dbReference type="SMART" id="SM00736"/>
    </source>
</evidence>
<evidence type="ECO:0000313" key="4">
    <source>
        <dbReference type="EMBL" id="PSU29331.1"/>
    </source>
</evidence>
<dbReference type="NCBIfam" id="NF041766">
    <property type="entry name" value="choice_anch_U"/>
    <property type="match status" value="1"/>
</dbReference>
<feature type="domain" description="Dystroglycan-type cadherin-like" evidence="3">
    <location>
        <begin position="2376"/>
        <end position="2463"/>
    </location>
</feature>
<feature type="domain" description="Dystroglycan-type cadherin-like" evidence="3">
    <location>
        <begin position="2648"/>
        <end position="2739"/>
    </location>
</feature>
<feature type="domain" description="Dystroglycan-type cadherin-like" evidence="3">
    <location>
        <begin position="2742"/>
        <end position="2831"/>
    </location>
</feature>
<dbReference type="InterPro" id="IPR038081">
    <property type="entry name" value="CalX-like_sf"/>
</dbReference>
<feature type="domain" description="Dystroglycan-type cadherin-like" evidence="3">
    <location>
        <begin position="2004"/>
        <end position="2095"/>
    </location>
</feature>
<dbReference type="SUPFAM" id="SSF141072">
    <property type="entry name" value="CalX-like"/>
    <property type="match status" value="1"/>
</dbReference>
<dbReference type="FunFam" id="2.60.40.10:FF:002543">
    <property type="match status" value="32"/>
</dbReference>
<feature type="domain" description="Dystroglycan-type cadherin-like" evidence="3">
    <location>
        <begin position="2464"/>
        <end position="2555"/>
    </location>
</feature>
<dbReference type="RefSeq" id="WP_107351603.1">
    <property type="nucleotide sequence ID" value="NZ_PYMH01000020.1"/>
</dbReference>
<feature type="domain" description="Dystroglycan-type cadherin-like" evidence="3">
    <location>
        <begin position="2"/>
        <end position="71"/>
    </location>
</feature>
<feature type="domain" description="Dystroglycan-type cadherin-like" evidence="3">
    <location>
        <begin position="1636"/>
        <end position="1727"/>
    </location>
</feature>
<reference evidence="4 5" key="1">
    <citation type="submission" date="2018-03" db="EMBL/GenBank/DDBJ databases">
        <title>Whole genome sequencing of Histamine producing bacteria.</title>
        <authorList>
            <person name="Butler K."/>
        </authorList>
    </citation>
    <scope>NUCLEOTIDE SEQUENCE [LARGE SCALE GENOMIC DNA]</scope>
    <source>
        <strain evidence="4 5">JCM 13586</strain>
    </source>
</reference>
<dbReference type="NCBIfam" id="NF012211">
    <property type="entry name" value="tand_rpt_95"/>
    <property type="match status" value="7"/>
</dbReference>
<comment type="caution">
    <text evidence="4">The sequence shown here is derived from an EMBL/GenBank/DDBJ whole genome shotgun (WGS) entry which is preliminary data.</text>
</comment>
<dbReference type="Gene3D" id="2.60.40.10">
    <property type="entry name" value="Immunoglobulins"/>
    <property type="match status" value="33"/>
</dbReference>
<dbReference type="InterPro" id="IPR015919">
    <property type="entry name" value="Cadherin-like_sf"/>
</dbReference>
<feature type="domain" description="Dystroglycan-type cadherin-like" evidence="3">
    <location>
        <begin position="2832"/>
        <end position="2923"/>
    </location>
</feature>
<keyword evidence="2" id="KW-0813">Transport</keyword>
<dbReference type="SUPFAM" id="SSF56925">
    <property type="entry name" value="OMPA-like"/>
    <property type="match status" value="1"/>
</dbReference>
<protein>
    <recommendedName>
        <fullName evidence="3">Dystroglycan-type cadherin-like domain-containing protein</fullName>
    </recommendedName>
</protein>
<accession>A0A2T3ILV9</accession>
<dbReference type="Pfam" id="PF05345">
    <property type="entry name" value="He_PIG"/>
    <property type="match status" value="31"/>
</dbReference>
<feature type="domain" description="Dystroglycan-type cadherin-like" evidence="3">
    <location>
        <begin position="1084"/>
        <end position="1175"/>
    </location>
</feature>
<feature type="domain" description="Dystroglycan-type cadherin-like" evidence="3">
    <location>
        <begin position="2096"/>
        <end position="2187"/>
    </location>
</feature>
<feature type="domain" description="Dystroglycan-type cadherin-like" evidence="3">
    <location>
        <begin position="440"/>
        <end position="531"/>
    </location>
</feature>
<dbReference type="Proteomes" id="UP000241222">
    <property type="component" value="Unassembled WGS sequence"/>
</dbReference>
<dbReference type="InterPro" id="IPR000498">
    <property type="entry name" value="OmpA-like_TM_dom"/>
</dbReference>
<feature type="domain" description="Dystroglycan-type cadherin-like" evidence="3">
    <location>
        <begin position="904"/>
        <end position="991"/>
    </location>
</feature>
<dbReference type="SMART" id="SM00736">
    <property type="entry name" value="CADG"/>
    <property type="match status" value="33"/>
</dbReference>
<dbReference type="InterPro" id="IPR011250">
    <property type="entry name" value="OMP/PagP_B-barrel"/>
</dbReference>
<dbReference type="SUPFAM" id="SSF49313">
    <property type="entry name" value="Cadherin-like"/>
    <property type="match status" value="33"/>
</dbReference>
<feature type="domain" description="Dystroglycan-type cadherin-like" evidence="3">
    <location>
        <begin position="2556"/>
        <end position="2647"/>
    </location>
</feature>
<feature type="domain" description="Dystroglycan-type cadherin-like" evidence="3">
    <location>
        <begin position="992"/>
        <end position="1083"/>
    </location>
</feature>
<dbReference type="GO" id="GO:0009279">
    <property type="term" value="C:cell outer membrane"/>
    <property type="evidence" value="ECO:0007669"/>
    <property type="project" value="InterPro"/>
</dbReference>
<feature type="domain" description="Dystroglycan-type cadherin-like" evidence="3">
    <location>
        <begin position="350"/>
        <end position="439"/>
    </location>
</feature>
<sequence>MSDIDNDDLTFSIENQPSWASFNTASGLLSGTPTNDDVGSTSNITIKVSDGTETVSLAAFNLEVVNVNDAPSISGSPATSVNQDASYSFTPVASDIDSDDLTFSIENQPSWASFNTASGLLSGTPTNDDVGTTSNITIKVSDGTETVSLGAFNLEVVNVNDAPQISGSPGTSVQQDASYSFTPSASDIDNDDLTFSIDNLPAWASFNTASGLLSGTPTNDDVGTTTNIVIHVSDGTETVSLAAFNLEVVNVNDAPQISGSPGTSVQQDASYSFTPSASDIDNDDLTFSIDNQPSWASFNTASGLLSGSPTNDDVGTTSNIMIHVSDGTETVSLAAFNLEVVNVNDAPQIGGSPATSVQQDASYSFTPSASDIDNDDLTFSIENQPAWASFNAASGLLSGTPTNDDVGTTSNITIKVSDGTETVSLAAFNLEVVNVNDAPVISGSPATSVQQDASYSFTPSASDIDNDDLTFSIENQPSWASFNTASGLLSGTPTNDDVGTTSNISIKVSDGTETVSLAAFNLEVVNVNDAPQISGTPATSVNQGASYSFTPVASDIDNDDLTFSIENQPSWASFNTASGLLSGTPTNDDVGSTSNITIKVSDGTETVSLAAFNLEVVNVNDAPQISGTPATSVNQGASYSFAPVASDIDNDDLTFSIENQPAWASFNTASGVLSGTPANDDVGTTSNIVIKVSDGTEIVSLTAFNLEVVNVNDAPSISGTPATSVQQDASYSFTPIASDIDNDDLTFSIENQPSWASFNTASGLLSGTPTNGDIGTTSNISIKVSDGTETVSLAAFNLEVINVNDAPSISGTPATSVQQDANYSFTPIASDIDNDDLTFSIDNQPSWASFNTASGVLSGTPTNDDVGTSSNIVIKVSDGTETVSLAAFNLEVVNVNDAPSISGTPATSVQQDANYSFTPVASDIDSDDLTFSIENQPSWASFNTASGLLSGTPTNDDVGTTTNITIKVSDGSETVSLGAFNLEVVNVNDAPQISGSPATSVQQDASYSFTPTASDIDNDDLTFSIENQPSWASFNAASGVLSGTPTNDDVGTTSNIVIHVSDGVATDSLGPFSLEVVNVNDAPQISGSPATSVQQDASYSFAPVASDIDNDDLTFSIENQPSWASFNTASGLLSGTPTNDDVGTTSNIMIKVSDGTETVSLGAFNLEVVNVNDAPVISGSPATSVQQDASYSFTPSASDIDNDDLTFSIENQPSWASFNTASGLLSGTPTNDDVGTTSNITIKVSDGTETVSLGAFNLEVVNVNDAPQISGSPATSVQQDASYSFTPVASDIDNDDLTFSIDNLPAWASFNTASGLLSGTPTNDDVGSTSNITIKVSDGTETVSLGAFNLEVVNVNDAPQISGSPATSVQQDASYSFAPTASDIDNDDLAFSIENQPSWASFNTVSGLLSGTPINDDVGTTSNITIKVSDGTETVSLAAFNLEVVNVNDAPQISGSPATSVQQDASYSFTPSASDIDNDDLTFSIDNLPAWASFNTASGLLSGTPTNDDVGTTSNITIKVSDGTETVSLAAFNLEVVNVNDAPVISGSPATSVQQDASYSFAPTASDIDNDDLAFSIENQPSWASFNTVSGLLSGTPTNDDVGTTSNITIKVSDGTETVSLGAFNLEVVNVNDAPSISGSPATSVNQDASYSFTPVASDIDSDDLTFSIDNLPAWASFNTASGLLSGTPTNDDVGTTSNIMIKVSDGTETASLGAFNLEVVNVNDAPQVSGSPATSVQQDATYSFTPVVSDIDNDDLTFSIENQPSWASFNTASGLLSGTPTNDDVGTTTNITIKVSDGTETVSLDAFNLEVVNVNDAPVISGSPGTSVQQDASYSFTPTASDIDNDDLTFSIENQPTWASFNTASGLLSGTPTNDDVGTSSNITIKVSDGTETVSLTAFNLEVVNVNDAPQISGTPATSVQQDASYSFTPSASDIDNDDLTFSIDNLPAWASFNAASGLLSGTPTNDNVGSTSNIVIHVSDGTETVSLDAFNLEVVNVNDAPQISGSPATSVQQDASYSFTPVASDIDNDDLTFSIDNLPAWASFNTASGVLSGTPTNDDVGTTSNITIKVSDGTETVSLGAFNLEVVNVNDAPQISGSPATSVQQDASYSFTPVASDIDNDDLTFSIDNLPVWASFNTASGLLSGSPTNDDVGTTTNITIKVSDGTETVSLAAFNLEVVNVNDAPQIGGNPATSVQQDASYSFAPVASDIDSDDLTFSIENQPSWASFNTASGVLSGTPTNDDVGTTSNISIKVSDGTETVSLAAFNLEVVNINDAPVISGSPATSVNQDAVYIFSPSYSDADSDDLIFSIENQPSWTSFNPATGVLSGLPTNGDVGISSGIVISVSDGVETASLVAFNLEVVNVNDAPTISGTPATSVNQDAVYSFSPSYSDADSDDLTFSIENQPAWTNFHPGTGVLSGLPDNGDVGTTSNIVISVSDGVETASLAAFNLEVVNVNDAPQISGSPATSVQQDASYSFAPVASDIDNDDLTFSIDNQPSWASFNTASGVLSGTPTNDNVGTTLNITIHVSDGVATDSLGSFSLEVVNVNDAPQISGSPATSVQQDASYSFTPVASDIDNDDLTFSIDNLPAWASFNTASGLLSGSPTNDDVGTTTNITIKVSDGAETVSLTAFNLEVVNVNDAPQISGTPATSVQQDASYSFTPSASDIDNDDLTFSIENQPAWASFNAASGVLSGTPTNDDVGTTSNITIKVSDGTETVSLAAFNLEVVNVNDAPQIGGSPATSVQQDASYSFTPSASDIDNDDLAFSIENQPSWASFNTVSGLLSGTPTNDDVGTTSNITIKVSDGTETVSLAAFNLEVVNVNDAPQISGSPATSVQQDASYSFTPSASDIDNDDLTFSIENQPAWASFNAASGLLSGTPTNDDVGTTSNITIKVSDGTETVSLGAFSLEVVNVNDAPVISGSPATSVQQDASYSFTPSASDIDNDDLTFSIDNLPAWASFNAASGVLSGTPTNDDVGTTTNITIKVSDGTETVSLTAFNLEVVNVNDAPVSEDDVATTQEDQPVMIDILNNDYDIDQNLVISSVSIETDPEHGIVTFDSGTGKVTYQPELDFYGNDSFTYRVKDSELSVSELATVYVTVTSVNDVPVASPFNEKTEEDNPIVLAVRIAATDPEEGTPEGNIEIVTHPENGVATIEDGANIRYLPSEDYFGQDVLEYRIFDGVGLASEAAKIKILVGAVNDRPVAMDDEATTLEDEPVEIAILSNDSDIEDGSAESGFTAQQITLTNQASLTKGTATVLADGILRYVPNEDANGTEVITYSITDSDGYESLAATVTITVTPVNDAPVAINNQAQLVEEGTLEINVLGNDYDVDDGDLVDVTSVELVSMPQGGSATVTSTGAIRYQATENYFGDDLFSYQVKDNTGAVSNIAIVSLTIMPVNDVPIIVDDTITETYSEQNQFELDVLSNDVDVDGDTLSIVAAQASVGTVTIENNKLNYLAPAGFTGNVQISYLVSDEYSELVSAIVTLTIEGEVQLGTPIINEPDDVTFNATALFTKADLGVATAFDSLGNPLSVSLVDNRFYFPPGNHIVYWRTEDKQGNKAEASQRVIVHPLVSIDKDGVTAEGNSYQASVYINGESPTYPVVIPYTVSGSADSQDHDLVAGNVVIEQGLEGAITFTLFDDGISEGDEEVVITLDNSVNLGSKSVFRLLVKEDNIAPQLTVLVSQSTEYRQVVTKSADWVTIKANVTDANSKDSHQYNWQTHEALITNQGTDEDEFVFSPEQLAPGHYMINLTVTDDSPSPASVTKDIYIEVVQQLASLGSEDSDGDLLPDSEEGFADNDEDGIPDYLDAINECNVLQEQALDSDGYLIEGDPGVCLRKGVTVAANASGGTQLFDDEVEQQLGSDTEATNIGGVFDFIAYGLPTPGKTYQVVFPQRLPIPANAVYRKYSEQKGWFDFVIDSNNYLSSSAGEAGYCPPPGSELWIVGLKEGDWCVQITIEDGGPNDDDGIVNGSIMDPGGVATKASENTLPVAEADTAVVGINSSITINVLANDSDADGDEISIASVSESFGTTEVIKNQLHYTAEAGFLGNAVINYGITDSKGGTASSTVTVNVVNSQSPVAVDDEAQVVTKDVVEINVLANDFDPDGETLVLLSAQAEHGDVVVNSNQTLSYQSVAGFEGVDTITYQISDTFGLTAGGQVKVTVSNVSSRYVSNSGGGTMGLTGIVMLMLISLFKWSTAHFNLLLRGIVLLMLSISTQAQANWYLEADVGQSKARDDLDTSQAQIIDIEDHDFYWTLGVGYSITANWDVTLRYIDQGKASATLVGDVNMSDDKHLSLSRITPVLVQGVGIDTRYAFWRYHQVSLAGVLGAMFWEAEYESLYQGQKITHSDDGVDPYVGFEINYAITPDWQVGIVANRYFIDINDVDSLSIKLKYQIPSFTD</sequence>
<keyword evidence="5" id="KW-1185">Reference proteome</keyword>
<dbReference type="Pfam" id="PF01389">
    <property type="entry name" value="OmpA_membrane"/>
    <property type="match status" value="1"/>
</dbReference>
<feature type="domain" description="Dystroglycan-type cadherin-like" evidence="3">
    <location>
        <begin position="536"/>
        <end position="623"/>
    </location>
</feature>
<feature type="domain" description="Dystroglycan-type cadherin-like" evidence="3">
    <location>
        <begin position="2280"/>
        <end position="2371"/>
    </location>
</feature>
<feature type="domain" description="Dystroglycan-type cadherin-like" evidence="3">
    <location>
        <begin position="720"/>
        <end position="807"/>
    </location>
</feature>
<feature type="domain" description="Dystroglycan-type cadherin-like" evidence="3">
    <location>
        <begin position="72"/>
        <end position="163"/>
    </location>
</feature>
<feature type="domain" description="Dystroglycan-type cadherin-like" evidence="3">
    <location>
        <begin position="1268"/>
        <end position="1359"/>
    </location>
</feature>
<feature type="domain" description="Dystroglycan-type cadherin-like" evidence="3">
    <location>
        <begin position="2192"/>
        <end position="2279"/>
    </location>
</feature>
<gene>
    <name evidence="4" type="ORF">C9I99_25245</name>
</gene>
<evidence type="ECO:0000256" key="1">
    <source>
        <dbReference type="ARBA" id="ARBA00005710"/>
    </source>
</evidence>
<feature type="domain" description="Dystroglycan-type cadherin-like" evidence="3">
    <location>
        <begin position="2924"/>
        <end position="3015"/>
    </location>
</feature>
<proteinExistence type="inferred from homology"/>
<keyword evidence="2" id="KW-0626">Porin</keyword>
<dbReference type="Gene3D" id="2.60.40.2810">
    <property type="match status" value="7"/>
</dbReference>
<dbReference type="PANTHER" id="PTHR34720">
    <property type="entry name" value="MICROCYSTIN DEPENDENT PROTEIN"/>
    <property type="match status" value="1"/>
</dbReference>
<feature type="domain" description="Dystroglycan-type cadherin-like" evidence="3">
    <location>
        <begin position="164"/>
        <end position="255"/>
    </location>
</feature>
<dbReference type="GO" id="GO:0046930">
    <property type="term" value="C:pore complex"/>
    <property type="evidence" value="ECO:0007669"/>
    <property type="project" value="UniProtKB-KW"/>
</dbReference>
<dbReference type="InterPro" id="IPR013783">
    <property type="entry name" value="Ig-like_fold"/>
</dbReference>
<feature type="domain" description="Dystroglycan-type cadherin-like" evidence="3">
    <location>
        <begin position="1360"/>
        <end position="1451"/>
    </location>
</feature>
<dbReference type="InterPro" id="IPR053784">
    <property type="entry name" value="Choice_anch_U_dom"/>
</dbReference>
<comment type="similarity">
    <text evidence="1">Belongs to the outer membrane OOP (TC 1.B.6) superfamily. OmpA family.</text>
</comment>
<organism evidence="4 5">
    <name type="scientific">Photobacterium lutimaris</name>
    <dbReference type="NCBI Taxonomy" id="388278"/>
    <lineage>
        <taxon>Bacteria</taxon>
        <taxon>Pseudomonadati</taxon>
        <taxon>Pseudomonadota</taxon>
        <taxon>Gammaproteobacteria</taxon>
        <taxon>Vibrionales</taxon>
        <taxon>Vibrionaceae</taxon>
        <taxon>Photobacterium</taxon>
    </lineage>
</organism>
<evidence type="ECO:0000313" key="5">
    <source>
        <dbReference type="Proteomes" id="UP000241222"/>
    </source>
</evidence>
<dbReference type="GO" id="GO:0005509">
    <property type="term" value="F:calcium ion binding"/>
    <property type="evidence" value="ECO:0007669"/>
    <property type="project" value="InterPro"/>
</dbReference>
<feature type="domain" description="Dystroglycan-type cadherin-like" evidence="3">
    <location>
        <begin position="1912"/>
        <end position="2003"/>
    </location>
</feature>
<feature type="domain" description="Dystroglycan-type cadherin-like" evidence="3">
    <location>
        <begin position="1544"/>
        <end position="1635"/>
    </location>
</feature>
<feature type="domain" description="Dystroglycan-type cadherin-like" evidence="3">
    <location>
        <begin position="628"/>
        <end position="715"/>
    </location>
</feature>
<feature type="domain" description="Dystroglycan-type cadherin-like" evidence="3">
    <location>
        <begin position="812"/>
        <end position="899"/>
    </location>
</feature>
<dbReference type="Pfam" id="PF17963">
    <property type="entry name" value="Big_9"/>
    <property type="match status" value="7"/>
</dbReference>
<dbReference type="EMBL" id="PYMH01000020">
    <property type="protein sequence ID" value="PSU29331.1"/>
    <property type="molecule type" value="Genomic_DNA"/>
</dbReference>
<feature type="domain" description="Dystroglycan-type cadherin-like" evidence="3">
    <location>
        <begin position="1728"/>
        <end position="1819"/>
    </location>
</feature>
<dbReference type="GO" id="GO:0015288">
    <property type="term" value="F:porin activity"/>
    <property type="evidence" value="ECO:0007669"/>
    <property type="project" value="UniProtKB-KW"/>
</dbReference>
<dbReference type="InterPro" id="IPR006644">
    <property type="entry name" value="Cadg"/>
</dbReference>
<keyword evidence="2" id="KW-0406">Ion transport</keyword>
<dbReference type="PANTHER" id="PTHR34720:SF9">
    <property type="entry name" value="BLR4714 PROTEIN"/>
    <property type="match status" value="1"/>
</dbReference>
<evidence type="ECO:0000256" key="2">
    <source>
        <dbReference type="ARBA" id="ARBA00023114"/>
    </source>
</evidence>
<feature type="domain" description="Dystroglycan-type cadherin-like" evidence="3">
    <location>
        <begin position="1452"/>
        <end position="1543"/>
    </location>
</feature>
<dbReference type="Gene3D" id="2.40.160.20">
    <property type="match status" value="1"/>
</dbReference>
<feature type="domain" description="Dystroglycan-type cadherin-like" evidence="3">
    <location>
        <begin position="1820"/>
        <end position="1911"/>
    </location>
</feature>
<name>A0A2T3ILV9_9GAMM</name>
<keyword evidence="2" id="KW-0812">Transmembrane</keyword>
<feature type="domain" description="Dystroglycan-type cadherin-like" evidence="3">
    <location>
        <begin position="256"/>
        <end position="347"/>
    </location>
</feature>